<evidence type="ECO:0000313" key="4">
    <source>
        <dbReference type="EMBL" id="MEF3317892.1"/>
    </source>
</evidence>
<keyword evidence="5" id="KW-1185">Reference proteome</keyword>
<dbReference type="InterPro" id="IPR013166">
    <property type="entry name" value="Citrate_lyase_ligase_C"/>
</dbReference>
<evidence type="ECO:0000313" key="5">
    <source>
        <dbReference type="Proteomes" id="UP001328425"/>
    </source>
</evidence>
<gene>
    <name evidence="4" type="ORF">PV361_04155</name>
</gene>
<name>A0ABU7X9D0_9FIRM</name>
<reference evidence="4 5" key="1">
    <citation type="submission" date="2022-11" db="EMBL/GenBank/DDBJ databases">
        <title>The First Case of Preauricular Fistular Abscess Caused by Peptoniphilus grossensis.</title>
        <authorList>
            <person name="Byun J.-H."/>
        </authorList>
    </citation>
    <scope>NUCLEOTIDE SEQUENCE [LARGE SCALE GENOMIC DNA]</scope>
    <source>
        <strain evidence="4 5">GYB008</strain>
    </source>
</reference>
<feature type="domain" description="Citrate lyase ligase C-terminal" evidence="3">
    <location>
        <begin position="4"/>
        <end position="49"/>
    </location>
</feature>
<evidence type="ECO:0000259" key="3">
    <source>
        <dbReference type="Pfam" id="PF08218"/>
    </source>
</evidence>
<dbReference type="RefSeq" id="WP_332087077.1">
    <property type="nucleotide sequence ID" value="NZ_JARBCY010000027.1"/>
</dbReference>
<evidence type="ECO:0000256" key="2">
    <source>
        <dbReference type="ARBA" id="ARBA00022840"/>
    </source>
</evidence>
<dbReference type="Proteomes" id="UP001328425">
    <property type="component" value="Unassembled WGS sequence"/>
</dbReference>
<protein>
    <recommendedName>
        <fullName evidence="3">Citrate lyase ligase C-terminal domain-containing protein</fullName>
    </recommendedName>
</protein>
<dbReference type="InterPro" id="IPR005216">
    <property type="entry name" value="Citrate_lyase_ligase"/>
</dbReference>
<keyword evidence="2" id="KW-0067">ATP-binding</keyword>
<dbReference type="PANTHER" id="PTHR40599:SF1">
    <property type="entry name" value="[CITRATE [PRO-3S]-LYASE] LIGASE"/>
    <property type="match status" value="1"/>
</dbReference>
<accession>A0ABU7X9D0</accession>
<evidence type="ECO:0000256" key="1">
    <source>
        <dbReference type="ARBA" id="ARBA00022741"/>
    </source>
</evidence>
<proteinExistence type="predicted"/>
<sequence>MIVLKIDTKIFGNYFAKALNIKKRFVGTEYKDVVTKNYNDTMKKILPQVLKM</sequence>
<keyword evidence="1" id="KW-0547">Nucleotide-binding</keyword>
<organism evidence="4 5">
    <name type="scientific">Peptoniphilus grossensis</name>
    <dbReference type="NCBI Taxonomy" id="1465756"/>
    <lineage>
        <taxon>Bacteria</taxon>
        <taxon>Bacillati</taxon>
        <taxon>Bacillota</taxon>
        <taxon>Tissierellia</taxon>
        <taxon>Tissierellales</taxon>
        <taxon>Peptoniphilaceae</taxon>
        <taxon>Peptoniphilus</taxon>
    </lineage>
</organism>
<dbReference type="Pfam" id="PF08218">
    <property type="entry name" value="Citrate_ly_lig"/>
    <property type="match status" value="1"/>
</dbReference>
<comment type="caution">
    <text evidence="4">The sequence shown here is derived from an EMBL/GenBank/DDBJ whole genome shotgun (WGS) entry which is preliminary data.</text>
</comment>
<dbReference type="PANTHER" id="PTHR40599">
    <property type="entry name" value="[CITRATE [PRO-3S]-LYASE] LIGASE"/>
    <property type="match status" value="1"/>
</dbReference>
<dbReference type="EMBL" id="JARBCY010000027">
    <property type="protein sequence ID" value="MEF3317892.1"/>
    <property type="molecule type" value="Genomic_DNA"/>
</dbReference>